<protein>
    <submittedName>
        <fullName evidence="1">HPr-rel-A system PqqD family peptide chaperone</fullName>
    </submittedName>
</protein>
<sequence length="71" mass="7678">MLYNDLSGDTHLLGDAALELLLTLQHGPTTEAMLAAVLKAQFDIADDELAAETAALLQHMNHLYLIETLAC</sequence>
<organism evidence="1 2">
    <name type="scientific">Massilia forsythiae</name>
    <dbReference type="NCBI Taxonomy" id="2728020"/>
    <lineage>
        <taxon>Bacteria</taxon>
        <taxon>Pseudomonadati</taxon>
        <taxon>Pseudomonadota</taxon>
        <taxon>Betaproteobacteria</taxon>
        <taxon>Burkholderiales</taxon>
        <taxon>Oxalobacteraceae</taxon>
        <taxon>Telluria group</taxon>
        <taxon>Massilia</taxon>
    </lineage>
</organism>
<dbReference type="EMBL" id="CP051685">
    <property type="protein sequence ID" value="QJD99879.1"/>
    <property type="molecule type" value="Genomic_DNA"/>
</dbReference>
<keyword evidence="2" id="KW-1185">Reference proteome</keyword>
<accession>A0A7Z2VVI1</accession>
<proteinExistence type="predicted"/>
<dbReference type="Proteomes" id="UP000502415">
    <property type="component" value="Chromosome"/>
</dbReference>
<dbReference type="Pfam" id="PF05402">
    <property type="entry name" value="PqqD"/>
    <property type="match status" value="1"/>
</dbReference>
<name>A0A7Z2VVI1_9BURK</name>
<gene>
    <name evidence="1" type="ORF">HH212_07470</name>
</gene>
<dbReference type="KEGG" id="mfy:HH212_07470"/>
<dbReference type="NCBIfam" id="TIGR04353">
    <property type="entry name" value="PqqD_rel_X"/>
    <property type="match status" value="1"/>
</dbReference>
<reference evidence="1 2" key="1">
    <citation type="submission" date="2020-04" db="EMBL/GenBank/DDBJ databases">
        <title>Genome sequencing of novel species.</title>
        <authorList>
            <person name="Heo J."/>
            <person name="Kim S.-J."/>
            <person name="Kim J.-S."/>
            <person name="Hong S.-B."/>
            <person name="Kwon S.-W."/>
        </authorList>
    </citation>
    <scope>NUCLEOTIDE SEQUENCE [LARGE SCALE GENOMIC DNA]</scope>
    <source>
        <strain evidence="1 2">GN2-R2</strain>
    </source>
</reference>
<evidence type="ECO:0000313" key="1">
    <source>
        <dbReference type="EMBL" id="QJD99879.1"/>
    </source>
</evidence>
<dbReference type="InterPro" id="IPR027599">
    <property type="entry name" value="PqqD-rel_X"/>
</dbReference>
<dbReference type="InterPro" id="IPR008792">
    <property type="entry name" value="PQQD"/>
</dbReference>
<dbReference type="AlphaFoldDB" id="A0A7Z2VVI1"/>
<evidence type="ECO:0000313" key="2">
    <source>
        <dbReference type="Proteomes" id="UP000502415"/>
    </source>
</evidence>